<dbReference type="InterPro" id="IPR029063">
    <property type="entry name" value="SAM-dependent_MTases_sf"/>
</dbReference>
<dbReference type="Gene3D" id="2.40.50.140">
    <property type="entry name" value="Nucleic acid-binding proteins"/>
    <property type="match status" value="1"/>
</dbReference>
<keyword evidence="1 9" id="KW-0489">Methyltransferase</keyword>
<feature type="active site" description="Nucleophile" evidence="9">
    <location>
        <position position="556"/>
    </location>
</feature>
<feature type="domain" description="TRAM" evidence="12">
    <location>
        <begin position="135"/>
        <end position="200"/>
    </location>
</feature>
<comment type="catalytic activity">
    <reaction evidence="6">
        <text>uridine(54) in tRNA + S-adenosyl-L-methionine = 5-methyluridine(54) in tRNA + S-adenosyl-L-homocysteine + H(+)</text>
        <dbReference type="Rhea" id="RHEA:42712"/>
        <dbReference type="Rhea" id="RHEA-COMP:10167"/>
        <dbReference type="Rhea" id="RHEA-COMP:10193"/>
        <dbReference type="ChEBI" id="CHEBI:15378"/>
        <dbReference type="ChEBI" id="CHEBI:57856"/>
        <dbReference type="ChEBI" id="CHEBI:59789"/>
        <dbReference type="ChEBI" id="CHEBI:65315"/>
        <dbReference type="ChEBI" id="CHEBI:74447"/>
        <dbReference type="EC" id="2.1.1.35"/>
    </reaction>
</comment>
<dbReference type="PROSITE" id="PS01231">
    <property type="entry name" value="TRMA_2"/>
    <property type="match status" value="1"/>
</dbReference>
<dbReference type="InterPro" id="IPR002792">
    <property type="entry name" value="TRAM_dom"/>
</dbReference>
<organism evidence="13 14">
    <name type="scientific">Paracoccidioides brasiliensis</name>
    <dbReference type="NCBI Taxonomy" id="121759"/>
    <lineage>
        <taxon>Eukaryota</taxon>
        <taxon>Fungi</taxon>
        <taxon>Dikarya</taxon>
        <taxon>Ascomycota</taxon>
        <taxon>Pezizomycotina</taxon>
        <taxon>Eurotiomycetes</taxon>
        <taxon>Eurotiomycetidae</taxon>
        <taxon>Onygenales</taxon>
        <taxon>Ajellomycetaceae</taxon>
        <taxon>Paracoccidioides</taxon>
    </lineage>
</organism>
<dbReference type="InterPro" id="IPR010280">
    <property type="entry name" value="U5_MeTrfase_fam"/>
</dbReference>
<dbReference type="InterPro" id="IPR030390">
    <property type="entry name" value="MeTrfase_TrmA_AS"/>
</dbReference>
<dbReference type="Gene3D" id="3.40.50.150">
    <property type="entry name" value="Vaccinia Virus protein VP39"/>
    <property type="match status" value="2"/>
</dbReference>
<gene>
    <name evidence="13" type="ORF">ACO22_06464</name>
</gene>
<evidence type="ECO:0000259" key="12">
    <source>
        <dbReference type="PROSITE" id="PS50926"/>
    </source>
</evidence>
<evidence type="ECO:0000256" key="7">
    <source>
        <dbReference type="ARBA" id="ARBA00054700"/>
    </source>
</evidence>
<dbReference type="Pfam" id="PF05958">
    <property type="entry name" value="tRNA_U5-meth_tr"/>
    <property type="match status" value="1"/>
</dbReference>
<comment type="function">
    <text evidence="7">Catalyzes the formation of 5-methyl-uridine at position 54 (m5U54) in all tRNA. May also have a role in tRNA stabilization or maturation.</text>
</comment>
<dbReference type="EC" id="2.1.1.35" evidence="5"/>
<feature type="binding site" evidence="9">
    <location>
        <position position="529"/>
    </location>
    <ligand>
        <name>S-adenosyl-L-methionine</name>
        <dbReference type="ChEBI" id="CHEBI:59789"/>
    </ligand>
</feature>
<dbReference type="FunFam" id="3.40.50.150:FF:000174">
    <property type="entry name" value="TRM2p tRNA methyltransferase"/>
    <property type="match status" value="1"/>
</dbReference>
<dbReference type="InterPro" id="IPR012340">
    <property type="entry name" value="NA-bd_OB-fold"/>
</dbReference>
<feature type="compositionally biased region" description="Basic residues" evidence="11">
    <location>
        <begin position="74"/>
        <end position="91"/>
    </location>
</feature>
<dbReference type="AlphaFoldDB" id="A0A1D2J7D9"/>
<evidence type="ECO:0000256" key="8">
    <source>
        <dbReference type="ARBA" id="ARBA00070108"/>
    </source>
</evidence>
<dbReference type="GO" id="GO:0032259">
    <property type="term" value="P:methylation"/>
    <property type="evidence" value="ECO:0007669"/>
    <property type="project" value="UniProtKB-KW"/>
</dbReference>
<dbReference type="PANTHER" id="PTHR11061">
    <property type="entry name" value="RNA M5U METHYLTRANSFERASE"/>
    <property type="match status" value="1"/>
</dbReference>
<feature type="binding site" evidence="9">
    <location>
        <position position="418"/>
    </location>
    <ligand>
        <name>S-adenosyl-L-methionine</name>
        <dbReference type="ChEBI" id="CHEBI:59789"/>
    </ligand>
</feature>
<evidence type="ECO:0000313" key="13">
    <source>
        <dbReference type="EMBL" id="ODH15183.1"/>
    </source>
</evidence>
<dbReference type="GO" id="GO:0030697">
    <property type="term" value="F:tRNA (uracil(54)-C5)-methyltransferase activity, S-adenosyl methionine-dependent"/>
    <property type="evidence" value="ECO:0007669"/>
    <property type="project" value="UniProtKB-EC"/>
</dbReference>
<reference evidence="13 14" key="1">
    <citation type="submission" date="2016-06" db="EMBL/GenBank/DDBJ databases">
        <authorList>
            <person name="Kjaerup R.B."/>
            <person name="Dalgaard T.S."/>
            <person name="Juul-Madsen H.R."/>
        </authorList>
    </citation>
    <scope>NUCLEOTIDE SEQUENCE [LARGE SCALE GENOMIC DNA]</scope>
    <source>
        <strain evidence="13 14">Pb300</strain>
    </source>
</reference>
<feature type="compositionally biased region" description="Basic and acidic residues" evidence="11">
    <location>
        <begin position="119"/>
        <end position="128"/>
    </location>
</feature>
<feature type="region of interest" description="Disordered" evidence="11">
    <location>
        <begin position="63"/>
        <end position="94"/>
    </location>
</feature>
<comment type="similarity">
    <text evidence="9">Belongs to the class I-like SAM-binding methyltransferase superfamily. RNA M5U methyltransferase family.</text>
</comment>
<protein>
    <recommendedName>
        <fullName evidence="8">tRNA (uracil(54)-C(5))-methyltransferase</fullName>
        <ecNumber evidence="5">2.1.1.35</ecNumber>
    </recommendedName>
</protein>
<dbReference type="InterPro" id="IPR025795">
    <property type="entry name" value="tRNA_(uracil-5-)_MeTrfase"/>
</dbReference>
<name>A0A1D2J7D9_PARBR</name>
<dbReference type="SUPFAM" id="SSF50249">
    <property type="entry name" value="Nucleic acid-binding proteins"/>
    <property type="match status" value="1"/>
</dbReference>
<dbReference type="PROSITE" id="PS01230">
    <property type="entry name" value="TRMA_1"/>
    <property type="match status" value="1"/>
</dbReference>
<feature type="region of interest" description="Disordered" evidence="11">
    <location>
        <begin position="612"/>
        <end position="642"/>
    </location>
</feature>
<dbReference type="VEuPathDB" id="FungiDB:PABG_04889"/>
<evidence type="ECO:0000313" key="14">
    <source>
        <dbReference type="Proteomes" id="UP000242814"/>
    </source>
</evidence>
<sequence>MSFLSVSQILAEDFARRSSHAVIGQALTFLYFARHSFEPLSLCILRPHRETAFLSSHRYQYQPLREGNRMAQKPNRRPNQRNGPQHKKKKVSKECAEGNTEQVLQFDVQALLKKHAESAGKIAKENQEKTPTVVRENRSEDFPKTEVTVYDISSTGDGLALSPSFDHVYVVPFTVPGDRVRVKVVRTMSQDPYSITDLLEVLKPSPQRDDSLIRCQYFAKCGGCQLQMLPYEDQLKHKKRIVEKAYANFSGLLPELIPAALDTMGSPLQYGYRTKLTPHFPIPSRTRRSVDADVEKAEVPPIGFMLKGRRTVIDIEDCPLGTDIVRLGLKSERKRVAENLHMYSRGATLLLRESTTRVYNSRNASPCPDHQLPDDEQVIRTEHPEYIEEKRCITDQTGTSFEYVDDYKFENKAGQFFQNNNSILTPFTQYIRDNALGPFSPSTTSSSTQPASKIKYLLDAYSGSGLFTVTLSPLFLSSLGIDIAPQSIEAARKNARANNLPNTGFAAADAATIFKDVPYPPEKTLLVIDPPRKGCDNNFLQQLLWYGPARVVYVSCNVHTQARDVGVLVQGANVKGEEVRYEIESIKGFDFFPQTGHVEGVAILNKVVPPASSSAAETGEEEKKQTDAPVSSVAMDAGCPAG</sequence>
<dbReference type="InterPro" id="IPR030391">
    <property type="entry name" value="MeTrfase_TrmA_CS"/>
</dbReference>
<feature type="binding site" evidence="9">
    <location>
        <position position="461"/>
    </location>
    <ligand>
        <name>S-adenosyl-L-methionine</name>
        <dbReference type="ChEBI" id="CHEBI:59789"/>
    </ligand>
</feature>
<evidence type="ECO:0000256" key="2">
    <source>
        <dbReference type="ARBA" id="ARBA00022679"/>
    </source>
</evidence>
<evidence type="ECO:0000256" key="4">
    <source>
        <dbReference type="ARBA" id="ARBA00022694"/>
    </source>
</evidence>
<proteinExistence type="inferred from homology"/>
<comment type="caution">
    <text evidence="13">The sequence shown here is derived from an EMBL/GenBank/DDBJ whole genome shotgun (WGS) entry which is preliminary data.</text>
</comment>
<evidence type="ECO:0000256" key="10">
    <source>
        <dbReference type="PROSITE-ProRule" id="PRU10015"/>
    </source>
</evidence>
<accession>A0A1D2J7D9</accession>
<dbReference type="CDD" id="cd02440">
    <property type="entry name" value="AdoMet_MTases"/>
    <property type="match status" value="1"/>
</dbReference>
<dbReference type="Proteomes" id="UP000242814">
    <property type="component" value="Unassembled WGS sequence"/>
</dbReference>
<dbReference type="SUPFAM" id="SSF53335">
    <property type="entry name" value="S-adenosyl-L-methionine-dependent methyltransferases"/>
    <property type="match status" value="1"/>
</dbReference>
<dbReference type="PROSITE" id="PS51622">
    <property type="entry name" value="SAM_MT_RNA_M5U_2"/>
    <property type="match status" value="1"/>
</dbReference>
<dbReference type="FunFam" id="2.40.50.140:FF:000201">
    <property type="entry name" value="TRM2p tRNA methyltransferase"/>
    <property type="match status" value="1"/>
</dbReference>
<evidence type="ECO:0000256" key="1">
    <source>
        <dbReference type="ARBA" id="ARBA00022603"/>
    </source>
</evidence>
<dbReference type="GO" id="GO:0009451">
    <property type="term" value="P:RNA modification"/>
    <property type="evidence" value="ECO:0007669"/>
    <property type="project" value="UniProtKB-ARBA"/>
</dbReference>
<dbReference type="EMBL" id="LZYO01000351">
    <property type="protein sequence ID" value="ODH15183.1"/>
    <property type="molecule type" value="Genomic_DNA"/>
</dbReference>
<keyword evidence="3 9" id="KW-0949">S-adenosyl-L-methionine</keyword>
<feature type="active site" evidence="10">
    <location>
        <position position="556"/>
    </location>
</feature>
<feature type="binding site" evidence="9">
    <location>
        <position position="482"/>
    </location>
    <ligand>
        <name>S-adenosyl-L-methionine</name>
        <dbReference type="ChEBI" id="CHEBI:59789"/>
    </ligand>
</feature>
<dbReference type="PROSITE" id="PS50926">
    <property type="entry name" value="TRAM"/>
    <property type="match status" value="1"/>
</dbReference>
<keyword evidence="4" id="KW-0819">tRNA processing</keyword>
<dbReference type="FunFam" id="3.40.50.150:FF:000104">
    <property type="entry name" value="S-adenosyl-L-methionine-dependent methyltransferase"/>
    <property type="match status" value="1"/>
</dbReference>
<evidence type="ECO:0000256" key="11">
    <source>
        <dbReference type="SAM" id="MobiDB-lite"/>
    </source>
</evidence>
<feature type="region of interest" description="Disordered" evidence="11">
    <location>
        <begin position="119"/>
        <end position="140"/>
    </location>
</feature>
<dbReference type="VEuPathDB" id="FungiDB:PADG_05536"/>
<evidence type="ECO:0000256" key="9">
    <source>
        <dbReference type="PROSITE-ProRule" id="PRU01024"/>
    </source>
</evidence>
<evidence type="ECO:0000256" key="3">
    <source>
        <dbReference type="ARBA" id="ARBA00022691"/>
    </source>
</evidence>
<evidence type="ECO:0000256" key="5">
    <source>
        <dbReference type="ARBA" id="ARBA00033763"/>
    </source>
</evidence>
<keyword evidence="2 9" id="KW-0808">Transferase</keyword>
<dbReference type="PROSITE" id="PS51687">
    <property type="entry name" value="SAM_MT_RNA_M5U"/>
    <property type="match status" value="1"/>
</dbReference>
<dbReference type="PANTHER" id="PTHR11061:SF30">
    <property type="entry name" value="TRNA (URACIL(54)-C(5))-METHYLTRANSFERASE"/>
    <property type="match status" value="1"/>
</dbReference>
<evidence type="ECO:0000256" key="6">
    <source>
        <dbReference type="ARBA" id="ARBA00052788"/>
    </source>
</evidence>
<dbReference type="GO" id="GO:0008033">
    <property type="term" value="P:tRNA processing"/>
    <property type="evidence" value="ECO:0007669"/>
    <property type="project" value="UniProtKB-KW"/>
</dbReference>